<dbReference type="RefSeq" id="WP_181471846.1">
    <property type="nucleotide sequence ID" value="NZ_JACEFG010000002.1"/>
</dbReference>
<protein>
    <recommendedName>
        <fullName evidence="1">Regulatory protein YycH domain-containing protein</fullName>
    </recommendedName>
</protein>
<evidence type="ECO:0000313" key="3">
    <source>
        <dbReference type="Proteomes" id="UP000571017"/>
    </source>
</evidence>
<organism evidence="2 3">
    <name type="scientific">Halobacillus locisalis</name>
    <dbReference type="NCBI Taxonomy" id="220753"/>
    <lineage>
        <taxon>Bacteria</taxon>
        <taxon>Bacillati</taxon>
        <taxon>Bacillota</taxon>
        <taxon>Bacilli</taxon>
        <taxon>Bacillales</taxon>
        <taxon>Bacillaceae</taxon>
        <taxon>Halobacillus</taxon>
    </lineage>
</organism>
<evidence type="ECO:0000259" key="1">
    <source>
        <dbReference type="Pfam" id="PF07435"/>
    </source>
</evidence>
<proteinExistence type="predicted"/>
<feature type="domain" description="Regulatory protein YycH" evidence="1">
    <location>
        <begin position="4"/>
        <end position="432"/>
    </location>
</feature>
<dbReference type="AlphaFoldDB" id="A0A838CSE3"/>
<dbReference type="Proteomes" id="UP000571017">
    <property type="component" value="Unassembled WGS sequence"/>
</dbReference>
<dbReference type="Gene3D" id="3.30.310.160">
    <property type="entry name" value="YycH protein, domain 2"/>
    <property type="match status" value="1"/>
</dbReference>
<gene>
    <name evidence="2" type="ORF">H0266_07755</name>
</gene>
<dbReference type="Pfam" id="PF07435">
    <property type="entry name" value="YycH"/>
    <property type="match status" value="1"/>
</dbReference>
<evidence type="ECO:0000313" key="2">
    <source>
        <dbReference type="EMBL" id="MBA2174783.1"/>
    </source>
</evidence>
<name>A0A838CSE3_9BACI</name>
<dbReference type="EMBL" id="JACEFG010000002">
    <property type="protein sequence ID" value="MBA2174783.1"/>
    <property type="molecule type" value="Genomic_DNA"/>
</dbReference>
<dbReference type="InterPro" id="IPR009996">
    <property type="entry name" value="YycH"/>
</dbReference>
<dbReference type="CDD" id="cd15787">
    <property type="entry name" value="YycH_N"/>
    <property type="match status" value="1"/>
</dbReference>
<dbReference type="InterPro" id="IPR042274">
    <property type="entry name" value="YycH/YycI_2"/>
</dbReference>
<accession>A0A838CSE3</accession>
<comment type="caution">
    <text evidence="2">The sequence shown here is derived from an EMBL/GenBank/DDBJ whole genome shotgun (WGS) entry which is preliminary data.</text>
</comment>
<sequence length="446" mass="51274">MKIETMKSVILLILIAFSLLLSVALWNYQPSFEVDETKGSVGETSLDMGKEMTMRELLEPSQFVFHEDGLHYSYRDEGQQAIMYQNMRDWQLVPTDYNPSSTPDLEGRDYVEIIFPTSLPVQTLSEVMNTGDNQLPSNQSFDRLMLGRTTNSDGTTVYNVWVVNSQTDVNPILFRATIDSSSGSLLFNDLATKENLTEQIHFEASSQAEWNSFGGIYIAKESKEYPEVVLQTQNVPLSPLQNYLFPQPESVSRSQTSSGDYRYRSPERLLEVLEDEKIMNFQLLMPNTSNQVRIDEYELLTESIDDVNSHNGWTNDFRISHLTSVPDEVEFKMYYDDVEIMNHPLANIRLQYEQREIQEYIRPLVKFVFLEPRSTVQLESGEEVISQLSDMNINLGNIEAVKIGYDLGEQNSLAYSLQPKWFYKSSGFWTPVFQQSLSQNQNEASQ</sequence>
<reference evidence="2 3" key="1">
    <citation type="journal article" date="2004" name="Extremophiles">
        <title>Halobacillus locisalis sp. nov., a halophilic bacterium isolated from a marine solar saltern of the Yellow Sea in Korea.</title>
        <authorList>
            <person name="Yoon J.H."/>
            <person name="Kang K.H."/>
            <person name="Oh T.K."/>
            <person name="Park Y.H."/>
        </authorList>
    </citation>
    <scope>NUCLEOTIDE SEQUENCE [LARGE SCALE GENOMIC DNA]</scope>
    <source>
        <strain evidence="2 3">KCTC 3788</strain>
    </source>
</reference>
<keyword evidence="3" id="KW-1185">Reference proteome</keyword>